<feature type="domain" description="Bacterial surface antigen (D15)" evidence="8">
    <location>
        <begin position="450"/>
        <end position="797"/>
    </location>
</feature>
<dbReference type="InterPro" id="IPR000184">
    <property type="entry name" value="Bac_surfAg_D15"/>
</dbReference>
<dbReference type="InterPro" id="IPR023707">
    <property type="entry name" value="OM_assembly_BamA"/>
</dbReference>
<proteinExistence type="predicted"/>
<evidence type="ECO:0000259" key="8">
    <source>
        <dbReference type="Pfam" id="PF01103"/>
    </source>
</evidence>
<feature type="chain" id="PRO_5019159335" description="Outer membrane protein assembly factor BamA" evidence="7">
    <location>
        <begin position="21"/>
        <end position="809"/>
    </location>
</feature>
<keyword evidence="3" id="KW-0677">Repeat</keyword>
<evidence type="ECO:0000256" key="3">
    <source>
        <dbReference type="ARBA" id="ARBA00022737"/>
    </source>
</evidence>
<evidence type="ECO:0000256" key="6">
    <source>
        <dbReference type="NCBIfam" id="TIGR03303"/>
    </source>
</evidence>
<evidence type="ECO:0000313" key="11">
    <source>
        <dbReference type="Proteomes" id="UP000294413"/>
    </source>
</evidence>
<dbReference type="GO" id="GO:0009279">
    <property type="term" value="C:cell outer membrane"/>
    <property type="evidence" value="ECO:0007669"/>
    <property type="project" value="UniProtKB-UniRule"/>
</dbReference>
<name>A0A451DE92_9GAMM</name>
<dbReference type="Pfam" id="PF01103">
    <property type="entry name" value="Omp85"/>
    <property type="match status" value="1"/>
</dbReference>
<evidence type="ECO:0000259" key="9">
    <source>
        <dbReference type="Pfam" id="PF07244"/>
    </source>
</evidence>
<evidence type="ECO:0000256" key="2">
    <source>
        <dbReference type="ARBA" id="ARBA00022692"/>
    </source>
</evidence>
<evidence type="ECO:0000256" key="7">
    <source>
        <dbReference type="SAM" id="SignalP"/>
    </source>
</evidence>
<feature type="domain" description="POTRA" evidence="9">
    <location>
        <begin position="92"/>
        <end position="172"/>
    </location>
</feature>
<dbReference type="InterPro" id="IPR010827">
    <property type="entry name" value="BamA/TamA_POTRA"/>
</dbReference>
<protein>
    <recommendedName>
        <fullName evidence="6">Outer membrane protein assembly factor BamA</fullName>
    </recommendedName>
</protein>
<evidence type="ECO:0000256" key="5">
    <source>
        <dbReference type="ARBA" id="ARBA00023237"/>
    </source>
</evidence>
<dbReference type="Proteomes" id="UP000294413">
    <property type="component" value="Chromosome 1"/>
</dbReference>
<dbReference type="Pfam" id="PF07244">
    <property type="entry name" value="POTRA"/>
    <property type="match status" value="1"/>
</dbReference>
<accession>A0A451DE92</accession>
<organism evidence="10 11">
    <name type="scientific">Buchnera aphidicola</name>
    <name type="common">Cinara splendens</name>
    <dbReference type="NCBI Taxonomy" id="2518979"/>
    <lineage>
        <taxon>Bacteria</taxon>
        <taxon>Pseudomonadati</taxon>
        <taxon>Pseudomonadota</taxon>
        <taxon>Gammaproteobacteria</taxon>
        <taxon>Enterobacterales</taxon>
        <taxon>Erwiniaceae</taxon>
        <taxon>Buchnera</taxon>
    </lineage>
</organism>
<keyword evidence="7" id="KW-0732">Signal</keyword>
<evidence type="ECO:0000256" key="1">
    <source>
        <dbReference type="ARBA" id="ARBA00004370"/>
    </source>
</evidence>
<comment type="subcellular location">
    <subcellularLocation>
        <location evidence="1">Membrane</location>
    </subcellularLocation>
</comment>
<feature type="signal peptide" evidence="7">
    <location>
        <begin position="1"/>
        <end position="20"/>
    </location>
</feature>
<keyword evidence="5" id="KW-0998">Cell outer membrane</keyword>
<dbReference type="AlphaFoldDB" id="A0A451DE92"/>
<reference evidence="10 11" key="1">
    <citation type="submission" date="2019-02" db="EMBL/GenBank/DDBJ databases">
        <authorList>
            <person name="Manzano-Marin A."/>
            <person name="Manzano-Marin A."/>
        </authorList>
    </citation>
    <scope>NUCLEOTIDE SEQUENCE [LARGE SCALE GENOMIC DNA]</scope>
    <source>
        <strain evidence="10 11">BuCisplendens</strain>
    </source>
</reference>
<dbReference type="GO" id="GO:0071709">
    <property type="term" value="P:membrane assembly"/>
    <property type="evidence" value="ECO:0007669"/>
    <property type="project" value="InterPro"/>
</dbReference>
<dbReference type="OrthoDB" id="9803054at2"/>
<dbReference type="RefSeq" id="WP_154048849.1">
    <property type="nucleotide sequence ID" value="NZ_LR217722.1"/>
</dbReference>
<dbReference type="NCBIfam" id="TIGR03303">
    <property type="entry name" value="OM_YaeT"/>
    <property type="match status" value="1"/>
</dbReference>
<dbReference type="EMBL" id="LR217722">
    <property type="protein sequence ID" value="VFP84916.1"/>
    <property type="molecule type" value="Genomic_DNA"/>
</dbReference>
<dbReference type="Gene3D" id="3.10.20.310">
    <property type="entry name" value="membrane protein fhac"/>
    <property type="match status" value="3"/>
</dbReference>
<dbReference type="Gene3D" id="2.40.160.50">
    <property type="entry name" value="membrane protein fhac: a member of the omp85/tpsb transporter family"/>
    <property type="match status" value="1"/>
</dbReference>
<keyword evidence="2" id="KW-0812">Transmembrane</keyword>
<sequence length="809" mass="95004" precursor="true">MLYKKFFFICCMVFSFSVSATKIQHIKRVSICGIKNISKNSILRTLQSNFLKKRSVMDVSNLILCLRNTNRFIKINTTTVNDTLILSVQEFPTINKISYVGVNHIKNKNINVMLKKFNLIEKGFFCRVNCNSFFSILKKKYENKGYLNAKFRLIIIRRTNNTVNLKIIVDEGIPSVISRIDMNDEKNFFKKKIFTDLSISKTNLLWNFFSIHQYNSIKFKNLLRELHSFYIRNGYLDFKIKSVQKYCSTDKKNIVIKINIYTGLQYYIKHVCLHECDKLYNYSIINQVQKKLSHSLYCESTLYQAKMYFKHIYLPLGISNTRFFFHSEINKNNHSVCLYVGVDVLKPCIINNVYFSRNSNISSKFINCYTNHSKHDFFNENYIIKSCKNLFKTGLFNRIQVYVKQHANNSNKIDIFYSFKVSTNTRTFNVSTNYGKDRGLLLQLLLLDKNLIGTGSELYVRILKNFADTDVKIHVLKPVGFLKNFFLKSDMFYNFVHKRYFFAHKYIDKLFGFSSSLYTSNLKHKKFSVSFEYEKIKIMCKTPYITLYQYFSSLSEKLRLKPNISDFFVNDFFIKYIFDFNNIKEKDFLKKGCHVKLIGKFTLPFSDNFYHKLFFNVNQYVSLKNIYNSILHNFLEFGTGFTSGKYVFPFYENYKFYNKKTKSGFQDNSIGPTAVYYEHKNDLVDGQEHQSSLNLFPSTKHIGGNILVHANTELLFPNIHIVKKIFNMFQAGLFLDAVNIWDTSKNNTIPLYLISNENNIKNSDSAHISIGAFIRWMSFFGPITFYASAPLHPYNAPNNCLDEYGMNFS</sequence>
<keyword evidence="4" id="KW-0472">Membrane</keyword>
<evidence type="ECO:0000313" key="10">
    <source>
        <dbReference type="EMBL" id="VFP84916.1"/>
    </source>
</evidence>
<gene>
    <name evidence="10" type="primary">bamA</name>
    <name evidence="10" type="ORF">BUCISPPA3004_154</name>
</gene>
<evidence type="ECO:0000256" key="4">
    <source>
        <dbReference type="ARBA" id="ARBA00023136"/>
    </source>
</evidence>